<evidence type="ECO:0000313" key="5">
    <source>
        <dbReference type="Proteomes" id="UP000010802"/>
    </source>
</evidence>
<dbReference type="SUPFAM" id="SSF52540">
    <property type="entry name" value="P-loop containing nucleoside triphosphate hydrolases"/>
    <property type="match status" value="1"/>
</dbReference>
<name>F4LVG2_TEPAE</name>
<organism evidence="4 5">
    <name type="scientific">Tepidanaerobacter acetatoxydans (strain DSM 21804 / JCM 16047 / Re1)</name>
    <dbReference type="NCBI Taxonomy" id="1209989"/>
    <lineage>
        <taxon>Bacteria</taxon>
        <taxon>Bacillati</taxon>
        <taxon>Bacillota</taxon>
        <taxon>Clostridia</taxon>
        <taxon>Thermosediminibacterales</taxon>
        <taxon>Tepidanaerobacteraceae</taxon>
        <taxon>Tepidanaerobacter</taxon>
    </lineage>
</organism>
<evidence type="ECO:0000256" key="1">
    <source>
        <dbReference type="ARBA" id="ARBA00022741"/>
    </source>
</evidence>
<dbReference type="InterPro" id="IPR014433">
    <property type="entry name" value="CooC"/>
</dbReference>
<dbReference type="GO" id="GO:0005829">
    <property type="term" value="C:cytosol"/>
    <property type="evidence" value="ECO:0007669"/>
    <property type="project" value="TreeGrafter"/>
</dbReference>
<dbReference type="KEGG" id="tae:TepiRe1_0599"/>
<feature type="domain" description="CobQ/CobB/MinD/ParA nucleotide binding" evidence="3">
    <location>
        <begin position="32"/>
        <end position="263"/>
    </location>
</feature>
<dbReference type="InterPro" id="IPR050625">
    <property type="entry name" value="ParA/MinD_ATPase"/>
</dbReference>
<dbReference type="HOGENOM" id="CLU_082962_0_0_9"/>
<dbReference type="STRING" id="1209989.TepRe1_0549"/>
<dbReference type="EMBL" id="HF563609">
    <property type="protein sequence ID" value="CDI40428.1"/>
    <property type="molecule type" value="Genomic_DNA"/>
</dbReference>
<dbReference type="GO" id="GO:0051782">
    <property type="term" value="P:negative regulation of cell division"/>
    <property type="evidence" value="ECO:0007669"/>
    <property type="project" value="TreeGrafter"/>
</dbReference>
<proteinExistence type="predicted"/>
<accession>F4LVG2</accession>
<protein>
    <submittedName>
        <fullName evidence="4">Carbon monoxide dehydrogenase accessory protein CooC</fullName>
    </submittedName>
</protein>
<dbReference type="PIRSF" id="PIRSF005647">
    <property type="entry name" value="CooC"/>
    <property type="match status" value="1"/>
</dbReference>
<gene>
    <name evidence="4" type="primary">cooC</name>
    <name evidence="4" type="ordered locus">TEPIRE1_0599</name>
</gene>
<dbReference type="InterPro" id="IPR027417">
    <property type="entry name" value="P-loop_NTPase"/>
</dbReference>
<dbReference type="Gene3D" id="3.40.50.300">
    <property type="entry name" value="P-loop containing nucleotide triphosphate hydrolases"/>
    <property type="match status" value="1"/>
</dbReference>
<dbReference type="KEGG" id="tep:TepRe1_0549"/>
<dbReference type="CDD" id="cd02034">
    <property type="entry name" value="CooC1"/>
    <property type="match status" value="1"/>
</dbReference>
<dbReference type="AlphaFoldDB" id="F4LVG2"/>
<dbReference type="GO" id="GO:0009898">
    <property type="term" value="C:cytoplasmic side of plasma membrane"/>
    <property type="evidence" value="ECO:0007669"/>
    <property type="project" value="TreeGrafter"/>
</dbReference>
<dbReference type="InterPro" id="IPR002586">
    <property type="entry name" value="CobQ/CobB/MinD/ParA_Nub-bd_dom"/>
</dbReference>
<dbReference type="PANTHER" id="PTHR43384">
    <property type="entry name" value="SEPTUM SITE-DETERMINING PROTEIN MIND HOMOLOG, CHLOROPLASTIC-RELATED"/>
    <property type="match status" value="1"/>
</dbReference>
<keyword evidence="2" id="KW-0067">ATP-binding</keyword>
<evidence type="ECO:0000259" key="3">
    <source>
        <dbReference type="Pfam" id="PF01656"/>
    </source>
</evidence>
<dbReference type="Pfam" id="PF01656">
    <property type="entry name" value="CbiA"/>
    <property type="match status" value="1"/>
</dbReference>
<dbReference type="FunFam" id="3.40.50.300:FF:001573">
    <property type="entry name" value="Carbon monoxide dehydrogenase accessory protein CooC"/>
    <property type="match status" value="1"/>
</dbReference>
<reference evidence="5" key="1">
    <citation type="journal article" date="2013" name="Genome Announc.">
        <title>First genome sequence of a syntrophic acetate-oxidizing bacterium, Tepidanaerobacter acetatoxydans strain Re1.</title>
        <authorList>
            <person name="Manzoor S."/>
            <person name="Bongcam-Rudloff E."/>
            <person name="Schnurer A."/>
            <person name="Muller B."/>
        </authorList>
    </citation>
    <scope>NUCLEOTIDE SEQUENCE [LARGE SCALE GENOMIC DNA]</scope>
    <source>
        <strain evidence="5">Re1</strain>
    </source>
</reference>
<dbReference type="eggNOG" id="COG3640">
    <property type="taxonomic scope" value="Bacteria"/>
</dbReference>
<evidence type="ECO:0000313" key="4">
    <source>
        <dbReference type="EMBL" id="CDI40428.1"/>
    </source>
</evidence>
<dbReference type="GO" id="GO:0005524">
    <property type="term" value="F:ATP binding"/>
    <property type="evidence" value="ECO:0007669"/>
    <property type="project" value="UniProtKB-KW"/>
</dbReference>
<keyword evidence="5" id="KW-1185">Reference proteome</keyword>
<evidence type="ECO:0000256" key="2">
    <source>
        <dbReference type="ARBA" id="ARBA00022840"/>
    </source>
</evidence>
<dbReference type="GO" id="GO:0016887">
    <property type="term" value="F:ATP hydrolysis activity"/>
    <property type="evidence" value="ECO:0007669"/>
    <property type="project" value="TreeGrafter"/>
</dbReference>
<sequence length="287" mass="31365">MTILRKRENPLTYKNNKSNYKELKDVLPMKIAITGKGGVGKTTFAGVLSKVLAEDGYGVLAVDADPDANLPMALGIPEEKLSSITPLSEIKDIIAKRTEAVPGVFGQMFKLNPKVDDIPEKYCIEHDGIKLLVMGTVKAGGSGCICPEHAFLRALMQHLLLTPQEALIMDMEAGIEHLGRATADCVDAFIVVAEPGQRSIQTLKTIKKLALDIGIQKIFVVGNKIRTNEEKSFIINACENISILGFLPYDAALIEADRQGKTPFNKGECYTDEVRAIKDKILNLINN</sequence>
<keyword evidence="1" id="KW-0547">Nucleotide-binding</keyword>
<dbReference type="Proteomes" id="UP000010802">
    <property type="component" value="Chromosome"/>
</dbReference>
<dbReference type="PANTHER" id="PTHR43384:SF6">
    <property type="entry name" value="SEPTUM SITE-DETERMINING PROTEIN MIND HOMOLOG, CHLOROPLASTIC"/>
    <property type="match status" value="1"/>
</dbReference>